<organism evidence="2 3">
    <name type="scientific">Halalkalibacter suaedae</name>
    <dbReference type="NCBI Taxonomy" id="2822140"/>
    <lineage>
        <taxon>Bacteria</taxon>
        <taxon>Bacillati</taxon>
        <taxon>Bacillota</taxon>
        <taxon>Bacilli</taxon>
        <taxon>Bacillales</taxon>
        <taxon>Bacillaceae</taxon>
        <taxon>Halalkalibacter</taxon>
    </lineage>
</organism>
<evidence type="ECO:0000313" key="2">
    <source>
        <dbReference type="EMBL" id="MBP3951885.1"/>
    </source>
</evidence>
<sequence length="356" mass="40899">MYQIEPLSQKERDQLLIELSDGQRAFVIELMKRGRRTVFSNVLAKDKASGSDEDDIEEVAAQWELLDYLDAGETWQSTSDLHCECGRPLRYQYIVQNEKTREIKKFGIKHFEEHTGIPPHLAKDIVKGIEKIDYELDEVLVKLANGWTLADEGIGDIPASIEIPNDIQEHFDHDVPLLDRQVQRLRTRISEQSRAEKRRQQENEKAEQEKEDRRQREIAAERRNLMSAKLSSGQQVIKSNIQLDAKLQLGVLVYIDSLNGTEFRAIDVCNDLVKNHGAPKKTYSTGTLRIYPHVCLFLDALVKDDKLELSDEHGLGARAYKLNDAVDLVEVEEKIEETKTKPEVETETDQLSLFEF</sequence>
<comment type="caution">
    <text evidence="2">The sequence shown here is derived from an EMBL/GenBank/DDBJ whole genome shotgun (WGS) entry which is preliminary data.</text>
</comment>
<dbReference type="EMBL" id="JAGKSQ010000004">
    <property type="protein sequence ID" value="MBP3951885.1"/>
    <property type="molecule type" value="Genomic_DNA"/>
</dbReference>
<gene>
    <name evidence="2" type="ORF">J7W16_12160</name>
</gene>
<evidence type="ECO:0000313" key="3">
    <source>
        <dbReference type="Proteomes" id="UP000678228"/>
    </source>
</evidence>
<reference evidence="2" key="1">
    <citation type="submission" date="2021-03" db="EMBL/GenBank/DDBJ databases">
        <title>Bacillus suaedae sp. nov., isolated from Suaeda aralocaspica.</title>
        <authorList>
            <person name="Lei R.F.R."/>
        </authorList>
    </citation>
    <scope>NUCLEOTIDE SEQUENCE</scope>
    <source>
        <strain evidence="2">YZJH907-2</strain>
    </source>
</reference>
<feature type="region of interest" description="Disordered" evidence="1">
    <location>
        <begin position="337"/>
        <end position="356"/>
    </location>
</feature>
<protein>
    <submittedName>
        <fullName evidence="2">DUF3895 domain-containing protein</fullName>
    </submittedName>
</protein>
<evidence type="ECO:0000256" key="1">
    <source>
        <dbReference type="SAM" id="MobiDB-lite"/>
    </source>
</evidence>
<dbReference type="RefSeq" id="WP_210597569.1">
    <property type="nucleotide sequence ID" value="NZ_JAGKSQ010000004.1"/>
</dbReference>
<dbReference type="Proteomes" id="UP000678228">
    <property type="component" value="Unassembled WGS sequence"/>
</dbReference>
<name>A0A940WZQ1_9BACI</name>
<keyword evidence="3" id="KW-1185">Reference proteome</keyword>
<feature type="region of interest" description="Disordered" evidence="1">
    <location>
        <begin position="189"/>
        <end position="214"/>
    </location>
</feature>
<dbReference type="AlphaFoldDB" id="A0A940WZQ1"/>
<proteinExistence type="predicted"/>
<accession>A0A940WZQ1</accession>